<name>A0A9N9UEX3_9HYPO</name>
<gene>
    <name evidence="8" type="ORF">CBYS24578_00008531</name>
</gene>
<evidence type="ECO:0000256" key="4">
    <source>
        <dbReference type="ARBA" id="ARBA00022827"/>
    </source>
</evidence>
<keyword evidence="3" id="KW-0285">Flavoprotein</keyword>
<dbReference type="Proteomes" id="UP000754883">
    <property type="component" value="Unassembled WGS sequence"/>
</dbReference>
<dbReference type="Pfam" id="PF01266">
    <property type="entry name" value="DAO"/>
    <property type="match status" value="1"/>
</dbReference>
<evidence type="ECO:0000256" key="3">
    <source>
        <dbReference type="ARBA" id="ARBA00022630"/>
    </source>
</evidence>
<sequence length="431" mass="47767">MDKTDRILIVGAGLFGLATARQLASEGHQNITVIDRHVPDGSSVDISRVIRFDYADDVYLGMALDAYQKWSISPKYKDIFFPSPFILSANSIGSLGRSYINKCTASLTERGLPWKVLEDAKAAKELYPSLTGTLAEPNFVGYTNTQAGWVDSSKAISQLRDDCLELGVSFISGSAGTAVKFEDKDGQIWAVRTFAGTLIEGEHFILAAGAWASSIVPFYGSVLATAQVVGYMRLTDAELERYRELPISINFSTGWFNFPPHQESKLLKMAIHGWGYTRSPEPEEKATIKADVSMPPLKAPRERANFVPKDGENRLKEGLREILPELADRPFERTAVCWYTDTPSGDFIMDFHPDYKNLMVAGGGSGHAFKFLPVLGEYVTLRMKGLLPESLANKWRLRKDYQNGSNLFGGDGSRGGPERQNLFSDEIKPRL</sequence>
<dbReference type="Gene3D" id="3.30.9.10">
    <property type="entry name" value="D-Amino Acid Oxidase, subunit A, domain 2"/>
    <property type="match status" value="1"/>
</dbReference>
<dbReference type="PANTHER" id="PTHR10961">
    <property type="entry name" value="PEROXISOMAL SARCOSINE OXIDASE"/>
    <property type="match status" value="1"/>
</dbReference>
<dbReference type="SUPFAM" id="SSF54373">
    <property type="entry name" value="FAD-linked reductases, C-terminal domain"/>
    <property type="match status" value="1"/>
</dbReference>
<reference evidence="8" key="1">
    <citation type="submission" date="2021-10" db="EMBL/GenBank/DDBJ databases">
        <authorList>
            <person name="Piombo E."/>
        </authorList>
    </citation>
    <scope>NUCLEOTIDE SEQUENCE</scope>
</reference>
<dbReference type="InterPro" id="IPR036188">
    <property type="entry name" value="FAD/NAD-bd_sf"/>
</dbReference>
<keyword evidence="5" id="KW-0560">Oxidoreductase</keyword>
<dbReference type="GO" id="GO:0050660">
    <property type="term" value="F:flavin adenine dinucleotide binding"/>
    <property type="evidence" value="ECO:0007669"/>
    <property type="project" value="InterPro"/>
</dbReference>
<dbReference type="InterPro" id="IPR045170">
    <property type="entry name" value="MTOX"/>
</dbReference>
<keyword evidence="4" id="KW-0274">FAD</keyword>
<dbReference type="GO" id="GO:0050031">
    <property type="term" value="F:L-pipecolate oxidase activity"/>
    <property type="evidence" value="ECO:0007669"/>
    <property type="project" value="TreeGrafter"/>
</dbReference>
<feature type="region of interest" description="Disordered" evidence="6">
    <location>
        <begin position="406"/>
        <end position="431"/>
    </location>
</feature>
<evidence type="ECO:0000256" key="2">
    <source>
        <dbReference type="ARBA" id="ARBA00010989"/>
    </source>
</evidence>
<evidence type="ECO:0000256" key="1">
    <source>
        <dbReference type="ARBA" id="ARBA00001974"/>
    </source>
</evidence>
<dbReference type="InterPro" id="IPR006076">
    <property type="entry name" value="FAD-dep_OxRdtase"/>
</dbReference>
<protein>
    <recommendedName>
        <fullName evidence="7">FAD dependent oxidoreductase domain-containing protein</fullName>
    </recommendedName>
</protein>
<accession>A0A9N9UEX3</accession>
<dbReference type="SUPFAM" id="SSF51905">
    <property type="entry name" value="FAD/NAD(P)-binding domain"/>
    <property type="match status" value="1"/>
</dbReference>
<dbReference type="AlphaFoldDB" id="A0A9N9UEX3"/>
<comment type="caution">
    <text evidence="8">The sequence shown here is derived from an EMBL/GenBank/DDBJ whole genome shotgun (WGS) entry which is preliminary data.</text>
</comment>
<evidence type="ECO:0000313" key="8">
    <source>
        <dbReference type="EMBL" id="CAG9984026.1"/>
    </source>
</evidence>
<dbReference type="GO" id="GO:0008115">
    <property type="term" value="F:sarcosine oxidase activity"/>
    <property type="evidence" value="ECO:0007669"/>
    <property type="project" value="TreeGrafter"/>
</dbReference>
<dbReference type="Gene3D" id="3.50.50.60">
    <property type="entry name" value="FAD/NAD(P)-binding domain"/>
    <property type="match status" value="1"/>
</dbReference>
<organism evidence="8 9">
    <name type="scientific">Clonostachys byssicola</name>
    <dbReference type="NCBI Taxonomy" id="160290"/>
    <lineage>
        <taxon>Eukaryota</taxon>
        <taxon>Fungi</taxon>
        <taxon>Dikarya</taxon>
        <taxon>Ascomycota</taxon>
        <taxon>Pezizomycotina</taxon>
        <taxon>Sordariomycetes</taxon>
        <taxon>Hypocreomycetidae</taxon>
        <taxon>Hypocreales</taxon>
        <taxon>Bionectriaceae</taxon>
        <taxon>Clonostachys</taxon>
    </lineage>
</organism>
<evidence type="ECO:0000259" key="7">
    <source>
        <dbReference type="Pfam" id="PF01266"/>
    </source>
</evidence>
<dbReference type="PANTHER" id="PTHR10961:SF45">
    <property type="entry name" value="FAD DEPENDENT OXIDOREDUCTASE DOMAIN-CONTAINING PROTEIN-RELATED"/>
    <property type="match status" value="1"/>
</dbReference>
<comment type="cofactor">
    <cofactor evidence="1">
        <name>FAD</name>
        <dbReference type="ChEBI" id="CHEBI:57692"/>
    </cofactor>
</comment>
<evidence type="ECO:0000313" key="9">
    <source>
        <dbReference type="Proteomes" id="UP000754883"/>
    </source>
</evidence>
<dbReference type="OrthoDB" id="2219495at2759"/>
<evidence type="ECO:0000256" key="5">
    <source>
        <dbReference type="ARBA" id="ARBA00023002"/>
    </source>
</evidence>
<proteinExistence type="inferred from homology"/>
<evidence type="ECO:0000256" key="6">
    <source>
        <dbReference type="SAM" id="MobiDB-lite"/>
    </source>
</evidence>
<feature type="domain" description="FAD dependent oxidoreductase" evidence="7">
    <location>
        <begin position="6"/>
        <end position="380"/>
    </location>
</feature>
<dbReference type="EMBL" id="CABFNO020001379">
    <property type="protein sequence ID" value="CAG9984026.1"/>
    <property type="molecule type" value="Genomic_DNA"/>
</dbReference>
<dbReference type="GO" id="GO:0004657">
    <property type="term" value="F:proline dehydrogenase activity"/>
    <property type="evidence" value="ECO:0007669"/>
    <property type="project" value="TreeGrafter"/>
</dbReference>
<comment type="similarity">
    <text evidence="2">Belongs to the MSOX/MTOX family.</text>
</comment>
<keyword evidence="9" id="KW-1185">Reference proteome</keyword>